<evidence type="ECO:0000313" key="2">
    <source>
        <dbReference type="Proteomes" id="UP000018511"/>
    </source>
</evidence>
<dbReference type="Proteomes" id="UP000018511">
    <property type="component" value="Unassembled WGS sequence"/>
</dbReference>
<name>V7DBV0_9PSED</name>
<dbReference type="EMBL" id="AXUP01000166">
    <property type="protein sequence ID" value="ESW39153.1"/>
    <property type="molecule type" value="Genomic_DNA"/>
</dbReference>
<comment type="caution">
    <text evidence="1">The sequence shown here is derived from an EMBL/GenBank/DDBJ whole genome shotgun (WGS) entry which is preliminary data.</text>
</comment>
<organism evidence="1 2">
    <name type="scientific">Pseudomonas taiwanensis SJ9</name>
    <dbReference type="NCBI Taxonomy" id="1388762"/>
    <lineage>
        <taxon>Bacteria</taxon>
        <taxon>Pseudomonadati</taxon>
        <taxon>Pseudomonadota</taxon>
        <taxon>Gammaproteobacteria</taxon>
        <taxon>Pseudomonadales</taxon>
        <taxon>Pseudomonadaceae</taxon>
        <taxon>Pseudomonas</taxon>
    </lineage>
</organism>
<proteinExistence type="predicted"/>
<accession>V7DBV0</accession>
<dbReference type="AlphaFoldDB" id="V7DBV0"/>
<dbReference type="RefSeq" id="WP_023661674.1">
    <property type="nucleotide sequence ID" value="NZ_AXUP01000166.1"/>
</dbReference>
<evidence type="ECO:0000313" key="1">
    <source>
        <dbReference type="EMBL" id="ESW39153.1"/>
    </source>
</evidence>
<gene>
    <name evidence="1" type="ORF">O164_13310</name>
</gene>
<sequence length="153" mass="17022">MPSERFINNLLELVSTPFREQGSQKLVDVAVAVWYGNIVLLQGFSEVAKAPNVDDLSKKKALYILDTLRRYPCVSAARKQAAKQIILENTVLKVCSGDPLAEVRVKEFLLDGLAFEWGLSEDVGALMKDVLPYQTRHYAATQNTITGFNDDST</sequence>
<reference evidence="1 2" key="1">
    <citation type="submission" date="2013-10" db="EMBL/GenBank/DDBJ databases">
        <title>Whole Genome Shotgun Sequence of Pseudomonas taiwanensis SJ9.</title>
        <authorList>
            <person name="Hong S.-J."/>
            <person name="Shin J.-H."/>
        </authorList>
    </citation>
    <scope>NUCLEOTIDE SEQUENCE [LARGE SCALE GENOMIC DNA]</scope>
    <source>
        <strain evidence="1 2">SJ9</strain>
    </source>
</reference>
<protein>
    <submittedName>
        <fullName evidence="1">Uncharacterized protein</fullName>
    </submittedName>
</protein>